<dbReference type="RefSeq" id="WP_386056268.1">
    <property type="nucleotide sequence ID" value="NZ_JBHTKL010000001.1"/>
</dbReference>
<proteinExistence type="predicted"/>
<feature type="coiled-coil region" evidence="1">
    <location>
        <begin position="26"/>
        <end position="57"/>
    </location>
</feature>
<reference evidence="5" key="1">
    <citation type="journal article" date="2019" name="Int. J. Syst. Evol. Microbiol.">
        <title>The Global Catalogue of Microorganisms (GCM) 10K type strain sequencing project: providing services to taxonomists for standard genome sequencing and annotation.</title>
        <authorList>
            <consortium name="The Broad Institute Genomics Platform"/>
            <consortium name="The Broad Institute Genome Sequencing Center for Infectious Disease"/>
            <person name="Wu L."/>
            <person name="Ma J."/>
        </authorList>
    </citation>
    <scope>NUCLEOTIDE SEQUENCE [LARGE SCALE GENOMIC DNA]</scope>
    <source>
        <strain evidence="5">CCUG 56607</strain>
    </source>
</reference>
<name>A0ABW3KYA0_9BACI</name>
<dbReference type="Pfam" id="PF14504">
    <property type="entry name" value="CAP_assoc_N"/>
    <property type="match status" value="1"/>
</dbReference>
<dbReference type="PANTHER" id="PTHR31157:SF26">
    <property type="entry name" value="SCP-LIKE EXTRACELLULAR PROTEIN"/>
    <property type="match status" value="1"/>
</dbReference>
<dbReference type="Pfam" id="PF00188">
    <property type="entry name" value="CAP"/>
    <property type="match status" value="1"/>
</dbReference>
<evidence type="ECO:0000256" key="1">
    <source>
        <dbReference type="SAM" id="Coils"/>
    </source>
</evidence>
<organism evidence="4 5">
    <name type="scientific">Thalassobacillus hwangdonensis</name>
    <dbReference type="NCBI Taxonomy" id="546108"/>
    <lineage>
        <taxon>Bacteria</taxon>
        <taxon>Bacillati</taxon>
        <taxon>Bacillota</taxon>
        <taxon>Bacilli</taxon>
        <taxon>Bacillales</taxon>
        <taxon>Bacillaceae</taxon>
        <taxon>Thalassobacillus</taxon>
    </lineage>
</organism>
<evidence type="ECO:0000313" key="5">
    <source>
        <dbReference type="Proteomes" id="UP001596990"/>
    </source>
</evidence>
<dbReference type="Gene3D" id="3.40.33.10">
    <property type="entry name" value="CAP"/>
    <property type="match status" value="1"/>
</dbReference>
<accession>A0ABW3KYA0</accession>
<evidence type="ECO:0000313" key="4">
    <source>
        <dbReference type="EMBL" id="MFD1018051.1"/>
    </source>
</evidence>
<evidence type="ECO:0000259" key="2">
    <source>
        <dbReference type="Pfam" id="PF00188"/>
    </source>
</evidence>
<dbReference type="InterPro" id="IPR035940">
    <property type="entry name" value="CAP_sf"/>
</dbReference>
<evidence type="ECO:0000259" key="3">
    <source>
        <dbReference type="Pfam" id="PF14504"/>
    </source>
</evidence>
<dbReference type="PANTHER" id="PTHR31157">
    <property type="entry name" value="SCP DOMAIN-CONTAINING PROTEIN"/>
    <property type="match status" value="1"/>
</dbReference>
<keyword evidence="5" id="KW-1185">Reference proteome</keyword>
<sequence>MKLLRVAILLLIIYSIYSMAKGDLFNQTLEQEANKAIDRVEETFETLEAEIDKEEPQAAIEESESLSYEGSLYQWIGKSEASLVDEYGEPNRKDASAYGYTWWIYNQDPSEYLQFGVEDGKVVTWFATGKDMQMAPYQLGQTYDEVNGIQPFNEEIKYKKGIEQFTFQLTEEDRKRRPLIKLSDSVFAQLYFDTFTEELSSVRVLTSGTLLKHQPYKVMYRGELPEKPVLLEEEWTEVQKGREQQVFDITNVIRHRFGKSPVVWDEGVASVAFNHSQDMNVNNYFSHYSQNGDGLKERLATGEVRYVRAGENIAAQYPDGPAAVEGWLNSEGHREALLFDQYTHLGVGVYKDYYTQNFLTLP</sequence>
<feature type="domain" description="SCP" evidence="2">
    <location>
        <begin position="248"/>
        <end position="358"/>
    </location>
</feature>
<dbReference type="InterPro" id="IPR029410">
    <property type="entry name" value="CAP_assoc"/>
</dbReference>
<protein>
    <submittedName>
        <fullName evidence="4">CAP domain-containing protein</fullName>
    </submittedName>
</protein>
<dbReference type="SUPFAM" id="SSF55797">
    <property type="entry name" value="PR-1-like"/>
    <property type="match status" value="1"/>
</dbReference>
<dbReference type="CDD" id="cd05379">
    <property type="entry name" value="CAP_bacterial"/>
    <property type="match status" value="1"/>
</dbReference>
<dbReference type="Proteomes" id="UP001596990">
    <property type="component" value="Unassembled WGS sequence"/>
</dbReference>
<keyword evidence="1" id="KW-0175">Coiled coil</keyword>
<dbReference type="EMBL" id="JBHTKL010000001">
    <property type="protein sequence ID" value="MFD1018051.1"/>
    <property type="molecule type" value="Genomic_DNA"/>
</dbReference>
<dbReference type="InterPro" id="IPR014044">
    <property type="entry name" value="CAP_dom"/>
</dbReference>
<gene>
    <name evidence="4" type="ORF">ACFQ2J_02465</name>
</gene>
<comment type="caution">
    <text evidence="4">The sequence shown here is derived from an EMBL/GenBank/DDBJ whole genome shotgun (WGS) entry which is preliminary data.</text>
</comment>
<feature type="domain" description="CAP-associated" evidence="3">
    <location>
        <begin position="76"/>
        <end position="216"/>
    </location>
</feature>